<feature type="domain" description="Bud22" evidence="3">
    <location>
        <begin position="33"/>
        <end position="454"/>
    </location>
</feature>
<evidence type="ECO:0000259" key="3">
    <source>
        <dbReference type="Pfam" id="PF09073"/>
    </source>
</evidence>
<feature type="region of interest" description="Disordered" evidence="2">
    <location>
        <begin position="1"/>
        <end position="32"/>
    </location>
</feature>
<name>A0ABR3PJ73_9PEZI</name>
<feature type="region of interest" description="Disordered" evidence="2">
    <location>
        <begin position="177"/>
        <end position="454"/>
    </location>
</feature>
<dbReference type="InterPro" id="IPR037393">
    <property type="entry name" value="Bud22/SRFB1"/>
</dbReference>
<feature type="compositionally biased region" description="Polar residues" evidence="2">
    <location>
        <begin position="284"/>
        <end position="308"/>
    </location>
</feature>
<dbReference type="Pfam" id="PF09073">
    <property type="entry name" value="BUD22"/>
    <property type="match status" value="1"/>
</dbReference>
<dbReference type="EMBL" id="JBFMKM010000005">
    <property type="protein sequence ID" value="KAL1306110.1"/>
    <property type="molecule type" value="Genomic_DNA"/>
</dbReference>
<dbReference type="Proteomes" id="UP001562354">
    <property type="component" value="Unassembled WGS sequence"/>
</dbReference>
<feature type="compositionally biased region" description="Acidic residues" evidence="2">
    <location>
        <begin position="222"/>
        <end position="246"/>
    </location>
</feature>
<protein>
    <recommendedName>
        <fullName evidence="3">Bud22 domain-containing protein</fullName>
    </recommendedName>
</protein>
<feature type="compositionally biased region" description="Basic and acidic residues" evidence="2">
    <location>
        <begin position="371"/>
        <end position="384"/>
    </location>
</feature>
<gene>
    <name evidence="4" type="ORF">AAFC00_004227</name>
</gene>
<evidence type="ECO:0000256" key="1">
    <source>
        <dbReference type="ARBA" id="ARBA00023054"/>
    </source>
</evidence>
<sequence length="454" mass="49971">MPKRKRDGAESPAAESGEEQGKSMRQRRVEHKLEQGYKLLNRAFKTAKGFERQKLGRRRKTACEKGDSKDVQRIDAETEAIKTLDFAAAAKNYLHKSLLKFKAIAESPDLPKVVSRPPAPMPNTATANVIARLCNSNPVKEALPSVLKEINLALGVKIPETTLNGKKRLRAKDFEDAQKATKISAKSKQRAASVSDEESEDDADNDDPTPALRMARRPHSDNEDDFSDSENEQDAQSDLGAEYDSDDFAKFDSRIAASSDEDEDDEELSSEPEKGKALRARPLRSTTADVSPSASPEPTRLSKSSAKPTKSAFIPSLTMGGYWSGSESEPEDDVDVAPRKNRRGQRARQAILEKKYGKNAKHLQKQAAAGKNDRNQGWDPKRGATDGSGPRKRGLQPRSGRSAPRTFEAKDVGKLPPKKHRDDSGPLHPSWEAAKKAKEAKVTASYQGKKVTFD</sequence>
<feature type="compositionally biased region" description="Acidic residues" evidence="2">
    <location>
        <begin position="195"/>
        <end position="207"/>
    </location>
</feature>
<keyword evidence="5" id="KW-1185">Reference proteome</keyword>
<proteinExistence type="predicted"/>
<dbReference type="PANTHER" id="PTHR23325:SF1">
    <property type="entry name" value="SERUM RESPONSE FACTOR-BINDING PROTEIN 1"/>
    <property type="match status" value="1"/>
</dbReference>
<evidence type="ECO:0000313" key="4">
    <source>
        <dbReference type="EMBL" id="KAL1306110.1"/>
    </source>
</evidence>
<dbReference type="PANTHER" id="PTHR23325">
    <property type="entry name" value="SERUM RESPONSE FACTOR-BINDING"/>
    <property type="match status" value="1"/>
</dbReference>
<evidence type="ECO:0000256" key="2">
    <source>
        <dbReference type="SAM" id="MobiDB-lite"/>
    </source>
</evidence>
<evidence type="ECO:0000313" key="5">
    <source>
        <dbReference type="Proteomes" id="UP001562354"/>
    </source>
</evidence>
<dbReference type="RefSeq" id="XP_069202383.1">
    <property type="nucleotide sequence ID" value="XM_069343835.1"/>
</dbReference>
<reference evidence="4 5" key="1">
    <citation type="submission" date="2024-07" db="EMBL/GenBank/DDBJ databases">
        <title>Draft sequence of the Neodothiora populina.</title>
        <authorList>
            <person name="Drown D.D."/>
            <person name="Schuette U.S."/>
            <person name="Buechlein A.B."/>
            <person name="Rusch D.R."/>
            <person name="Winton L.W."/>
            <person name="Adams G.A."/>
        </authorList>
    </citation>
    <scope>NUCLEOTIDE SEQUENCE [LARGE SCALE GENOMIC DNA]</scope>
    <source>
        <strain evidence="4 5">CPC 39397</strain>
    </source>
</reference>
<accession>A0ABR3PJ73</accession>
<keyword evidence="1" id="KW-0175">Coiled coil</keyword>
<dbReference type="InterPro" id="IPR015158">
    <property type="entry name" value="Bud22_dom"/>
</dbReference>
<organism evidence="4 5">
    <name type="scientific">Neodothiora populina</name>
    <dbReference type="NCBI Taxonomy" id="2781224"/>
    <lineage>
        <taxon>Eukaryota</taxon>
        <taxon>Fungi</taxon>
        <taxon>Dikarya</taxon>
        <taxon>Ascomycota</taxon>
        <taxon>Pezizomycotina</taxon>
        <taxon>Dothideomycetes</taxon>
        <taxon>Dothideomycetidae</taxon>
        <taxon>Dothideales</taxon>
        <taxon>Dothioraceae</taxon>
        <taxon>Neodothiora</taxon>
    </lineage>
</organism>
<dbReference type="GeneID" id="95977927"/>
<comment type="caution">
    <text evidence="4">The sequence shown here is derived from an EMBL/GenBank/DDBJ whole genome shotgun (WGS) entry which is preliminary data.</text>
</comment>
<feature type="compositionally biased region" description="Acidic residues" evidence="2">
    <location>
        <begin position="259"/>
        <end position="270"/>
    </location>
</feature>